<evidence type="ECO:0000256" key="7">
    <source>
        <dbReference type="ARBA" id="ARBA00022801"/>
    </source>
</evidence>
<comment type="catalytic activity">
    <reaction evidence="10">
        <text>8-oxo-dGTP + H2O = 8-oxo-dGMP + diphosphate + H(+)</text>
        <dbReference type="Rhea" id="RHEA:31575"/>
        <dbReference type="ChEBI" id="CHEBI:15377"/>
        <dbReference type="ChEBI" id="CHEBI:15378"/>
        <dbReference type="ChEBI" id="CHEBI:33019"/>
        <dbReference type="ChEBI" id="CHEBI:63224"/>
        <dbReference type="ChEBI" id="CHEBI:77896"/>
        <dbReference type="EC" id="3.6.1.55"/>
    </reaction>
</comment>
<evidence type="ECO:0000256" key="14">
    <source>
        <dbReference type="ARBA" id="ARBA00041592"/>
    </source>
</evidence>
<dbReference type="PANTHER" id="PTHR47707">
    <property type="entry name" value="8-OXO-DGTP DIPHOSPHATASE"/>
    <property type="match status" value="1"/>
</dbReference>
<evidence type="ECO:0000256" key="15">
    <source>
        <dbReference type="ARBA" id="ARBA00041979"/>
    </source>
</evidence>
<dbReference type="Pfam" id="PF00293">
    <property type="entry name" value="NUDIX"/>
    <property type="match status" value="1"/>
</dbReference>
<evidence type="ECO:0000256" key="9">
    <source>
        <dbReference type="ARBA" id="ARBA00023204"/>
    </source>
</evidence>
<dbReference type="RefSeq" id="WP_258568470.1">
    <property type="nucleotide sequence ID" value="NZ_CP092900.1"/>
</dbReference>
<keyword evidence="4" id="KW-0235">DNA replication</keyword>
<evidence type="ECO:0000256" key="11">
    <source>
        <dbReference type="ARBA" id="ARBA00036904"/>
    </source>
</evidence>
<evidence type="ECO:0000256" key="3">
    <source>
        <dbReference type="ARBA" id="ARBA00022457"/>
    </source>
</evidence>
<keyword evidence="7" id="KW-0378">Hydrolase</keyword>
<keyword evidence="3" id="KW-0515">Mutator protein</keyword>
<sequence>MPTTNMIVSIGLITREQCILVGKRTEGYYSGYWEFPGGKSDLDENPKETVIRELNEELNIHATDISNIMTIRHQLPLSLLTLHVWQIHTYNNDIIANEQQLLQWAPIDKLHIIKMIPTNKPIISYLQQSLNMNIETV</sequence>
<comment type="catalytic activity">
    <reaction evidence="11">
        <text>8-oxo-GTP + H2O = 8-oxo-GMP + diphosphate + H(+)</text>
        <dbReference type="Rhea" id="RHEA:67616"/>
        <dbReference type="ChEBI" id="CHEBI:15377"/>
        <dbReference type="ChEBI" id="CHEBI:15378"/>
        <dbReference type="ChEBI" id="CHEBI:33019"/>
        <dbReference type="ChEBI" id="CHEBI:143553"/>
        <dbReference type="ChEBI" id="CHEBI:145694"/>
    </reaction>
</comment>
<evidence type="ECO:0000256" key="10">
    <source>
        <dbReference type="ARBA" id="ARBA00035861"/>
    </source>
</evidence>
<keyword evidence="8" id="KW-0460">Magnesium</keyword>
<evidence type="ECO:0000256" key="8">
    <source>
        <dbReference type="ARBA" id="ARBA00022842"/>
    </source>
</evidence>
<evidence type="ECO:0000259" key="17">
    <source>
        <dbReference type="PROSITE" id="PS51462"/>
    </source>
</evidence>
<evidence type="ECO:0000256" key="6">
    <source>
        <dbReference type="ARBA" id="ARBA00022763"/>
    </source>
</evidence>
<proteinExistence type="inferred from homology"/>
<dbReference type="Proteomes" id="UP001055955">
    <property type="component" value="Chromosome"/>
</dbReference>
<organism evidence="18 19">
    <name type="scientific">Candidatus Comchoanobacter bicostacola</name>
    <dbReference type="NCBI Taxonomy" id="2919598"/>
    <lineage>
        <taxon>Bacteria</taxon>
        <taxon>Pseudomonadati</taxon>
        <taxon>Pseudomonadota</taxon>
        <taxon>Gammaproteobacteria</taxon>
        <taxon>Candidatus Comchoanobacterales</taxon>
        <taxon>Candidatus Comchoanobacteraceae</taxon>
        <taxon>Candidatus Comchoanobacter</taxon>
    </lineage>
</organism>
<gene>
    <name evidence="18" type="ORF">MMH89_00715</name>
</gene>
<comment type="similarity">
    <text evidence="2">Belongs to the Nudix hydrolase family.</text>
</comment>
<keyword evidence="9" id="KW-0234">DNA repair</keyword>
<evidence type="ECO:0000256" key="12">
    <source>
        <dbReference type="ARBA" id="ARBA00038905"/>
    </source>
</evidence>
<dbReference type="InterPro" id="IPR020084">
    <property type="entry name" value="NUDIX_hydrolase_CS"/>
</dbReference>
<evidence type="ECO:0000256" key="16">
    <source>
        <dbReference type="ARBA" id="ARBA00042798"/>
    </source>
</evidence>
<dbReference type="InterPro" id="IPR015797">
    <property type="entry name" value="NUDIX_hydrolase-like_dom_sf"/>
</dbReference>
<reference evidence="18 19" key="1">
    <citation type="journal article" date="2022" name="Nat. Microbiol.">
        <title>The microbiome of a bacterivorous marine choanoflagellate contains a resource-demanding obligate bacterial associate.</title>
        <authorList>
            <person name="Needham D.M."/>
            <person name="Poirier C."/>
            <person name="Bachy C."/>
            <person name="George E.E."/>
            <person name="Wilken S."/>
            <person name="Yung C.C.M."/>
            <person name="Limardo A.J."/>
            <person name="Morando M."/>
            <person name="Sudek L."/>
            <person name="Malmstrom R.R."/>
            <person name="Keeling P.J."/>
            <person name="Santoro A.E."/>
            <person name="Worden A.Z."/>
        </authorList>
    </citation>
    <scope>NUCLEOTIDE SEQUENCE [LARGE SCALE GENOMIC DNA]</scope>
    <source>
        <strain evidence="18 19">Comchoano-1</strain>
    </source>
</reference>
<evidence type="ECO:0000256" key="13">
    <source>
        <dbReference type="ARBA" id="ARBA00040794"/>
    </source>
</evidence>
<dbReference type="PROSITE" id="PS00893">
    <property type="entry name" value="NUDIX_BOX"/>
    <property type="match status" value="1"/>
</dbReference>
<evidence type="ECO:0000313" key="19">
    <source>
        <dbReference type="Proteomes" id="UP001055955"/>
    </source>
</evidence>
<evidence type="ECO:0000256" key="5">
    <source>
        <dbReference type="ARBA" id="ARBA00022723"/>
    </source>
</evidence>
<dbReference type="EMBL" id="CP092900">
    <property type="protein sequence ID" value="UTC24685.1"/>
    <property type="molecule type" value="Genomic_DNA"/>
</dbReference>
<dbReference type="SUPFAM" id="SSF55811">
    <property type="entry name" value="Nudix"/>
    <property type="match status" value="1"/>
</dbReference>
<keyword evidence="19" id="KW-1185">Reference proteome</keyword>
<dbReference type="InterPro" id="IPR000086">
    <property type="entry name" value="NUDIX_hydrolase_dom"/>
</dbReference>
<dbReference type="EC" id="3.6.1.55" evidence="12"/>
<evidence type="ECO:0000313" key="18">
    <source>
        <dbReference type="EMBL" id="UTC24685.1"/>
    </source>
</evidence>
<name>A0ABY5DLP0_9GAMM</name>
<evidence type="ECO:0000256" key="2">
    <source>
        <dbReference type="ARBA" id="ARBA00005582"/>
    </source>
</evidence>
<keyword evidence="5" id="KW-0479">Metal-binding</keyword>
<dbReference type="Gene3D" id="3.90.79.10">
    <property type="entry name" value="Nucleoside Triphosphate Pyrophosphohydrolase"/>
    <property type="match status" value="1"/>
</dbReference>
<dbReference type="PANTHER" id="PTHR47707:SF1">
    <property type="entry name" value="NUDIX HYDROLASE FAMILY PROTEIN"/>
    <property type="match status" value="1"/>
</dbReference>
<feature type="domain" description="Nudix hydrolase" evidence="17">
    <location>
        <begin position="3"/>
        <end position="130"/>
    </location>
</feature>
<protein>
    <recommendedName>
        <fullName evidence="13">8-oxo-dGTP diphosphatase</fullName>
        <ecNumber evidence="12">3.6.1.55</ecNumber>
    </recommendedName>
    <alternativeName>
        <fullName evidence="16">7,8-dihydro-8-oxoguanine-triphosphatase</fullName>
    </alternativeName>
    <alternativeName>
        <fullName evidence="15">Mutator protein MutT</fullName>
    </alternativeName>
    <alternativeName>
        <fullName evidence="14">dGTP pyrophosphohydrolase</fullName>
    </alternativeName>
</protein>
<evidence type="ECO:0000256" key="1">
    <source>
        <dbReference type="ARBA" id="ARBA00001946"/>
    </source>
</evidence>
<dbReference type="InterPro" id="IPR047127">
    <property type="entry name" value="MutT-like"/>
</dbReference>
<dbReference type="PROSITE" id="PS51462">
    <property type="entry name" value="NUDIX"/>
    <property type="match status" value="1"/>
</dbReference>
<comment type="cofactor">
    <cofactor evidence="1">
        <name>Mg(2+)</name>
        <dbReference type="ChEBI" id="CHEBI:18420"/>
    </cofactor>
</comment>
<accession>A0ABY5DLP0</accession>
<keyword evidence="6" id="KW-0227">DNA damage</keyword>
<evidence type="ECO:0000256" key="4">
    <source>
        <dbReference type="ARBA" id="ARBA00022705"/>
    </source>
</evidence>